<protein>
    <submittedName>
        <fullName evidence="1">Uncharacterized protein</fullName>
    </submittedName>
</protein>
<dbReference type="KEGG" id="kcm:ABWK59_00525"/>
<accession>A0AAU8JNZ6</accession>
<sequence>MSDHVHVRLREGLGVNDDGDLVEQFACRCGAVWAKTYPLEGGQPDQ</sequence>
<dbReference type="RefSeq" id="WP_170066659.1">
    <property type="nucleotide sequence ID" value="NZ_CP159872.1"/>
</dbReference>
<dbReference type="EMBL" id="CP159872">
    <property type="protein sequence ID" value="XCM77542.1"/>
    <property type="molecule type" value="Genomic_DNA"/>
</dbReference>
<evidence type="ECO:0000313" key="1">
    <source>
        <dbReference type="EMBL" id="XCM77542.1"/>
    </source>
</evidence>
<dbReference type="AlphaFoldDB" id="A0AAU8JNZ6"/>
<proteinExistence type="predicted"/>
<organism evidence="1">
    <name type="scientific">Kitasatospora camelliae</name>
    <dbReference type="NCBI Taxonomy" id="3156397"/>
    <lineage>
        <taxon>Bacteria</taxon>
        <taxon>Bacillati</taxon>
        <taxon>Actinomycetota</taxon>
        <taxon>Actinomycetes</taxon>
        <taxon>Kitasatosporales</taxon>
        <taxon>Streptomycetaceae</taxon>
        <taxon>Kitasatospora</taxon>
    </lineage>
</organism>
<gene>
    <name evidence="1" type="ORF">ABWK59_00525</name>
</gene>
<name>A0AAU8JNZ6_9ACTN</name>
<reference evidence="1" key="1">
    <citation type="submission" date="2024-06" db="EMBL/GenBank/DDBJ databases">
        <title>The genome sequences of Kitasatospora sp. strain HUAS MG31.</title>
        <authorList>
            <person name="Mo P."/>
        </authorList>
    </citation>
    <scope>NUCLEOTIDE SEQUENCE</scope>
    <source>
        <strain evidence="1">HUAS MG31</strain>
    </source>
</reference>